<dbReference type="RefSeq" id="WP_406794238.1">
    <property type="nucleotide sequence ID" value="NZ_JBJHZX010000048.1"/>
</dbReference>
<keyword evidence="2" id="KW-1185">Reference proteome</keyword>
<evidence type="ECO:0000313" key="2">
    <source>
        <dbReference type="Proteomes" id="UP001623660"/>
    </source>
</evidence>
<organism evidence="1 2">
    <name type="scientific">Candidatus Clostridium eludens</name>
    <dbReference type="NCBI Taxonomy" id="3381663"/>
    <lineage>
        <taxon>Bacteria</taxon>
        <taxon>Bacillati</taxon>
        <taxon>Bacillota</taxon>
        <taxon>Clostridia</taxon>
        <taxon>Eubacteriales</taxon>
        <taxon>Clostridiaceae</taxon>
        <taxon>Clostridium</taxon>
    </lineage>
</organism>
<dbReference type="EMBL" id="JBJHZX010000048">
    <property type="protein sequence ID" value="MFL0198130.1"/>
    <property type="molecule type" value="Genomic_DNA"/>
</dbReference>
<protein>
    <submittedName>
        <fullName evidence="1">Uncharacterized protein</fullName>
    </submittedName>
</protein>
<reference evidence="1 2" key="1">
    <citation type="submission" date="2024-11" db="EMBL/GenBank/DDBJ databases">
        <authorList>
            <person name="Heng Y.C."/>
            <person name="Lim A.C.H."/>
            <person name="Lee J.K.Y."/>
            <person name="Kittelmann S."/>
        </authorList>
    </citation>
    <scope>NUCLEOTIDE SEQUENCE [LARGE SCALE GENOMIC DNA]</scope>
    <source>
        <strain evidence="1 2">WILCCON 0269</strain>
    </source>
</reference>
<proteinExistence type="predicted"/>
<sequence>MNIRKIDDVILRIEKKYNLSCLMGEVCTRDREIDNITFVHTMFINRNSLKFTFLLVAMYQSYVSVPASEKHSMNQMIDGISRLEDRLYVSKDIYEVAL</sequence>
<gene>
    <name evidence="1" type="ORF">ACJDU8_21560</name>
</gene>
<name>A0ABW8SPZ4_9CLOT</name>
<accession>A0ABW8SPZ4</accession>
<evidence type="ECO:0000313" key="1">
    <source>
        <dbReference type="EMBL" id="MFL0198130.1"/>
    </source>
</evidence>
<dbReference type="Proteomes" id="UP001623660">
    <property type="component" value="Unassembled WGS sequence"/>
</dbReference>
<comment type="caution">
    <text evidence="1">The sequence shown here is derived from an EMBL/GenBank/DDBJ whole genome shotgun (WGS) entry which is preliminary data.</text>
</comment>